<gene>
    <name evidence="3" type="ORF">X474_13130</name>
</gene>
<reference evidence="3 4" key="1">
    <citation type="submission" date="2013-11" db="EMBL/GenBank/DDBJ databases">
        <title>Metagenomic analysis of a methanogenic consortium involved in long chain n-alkane degradation.</title>
        <authorList>
            <person name="Davidova I.A."/>
            <person name="Callaghan A.V."/>
            <person name="Wawrik B."/>
            <person name="Pruitt S."/>
            <person name="Marks C."/>
            <person name="Duncan K.E."/>
            <person name="Suflita J.M."/>
        </authorList>
    </citation>
    <scope>NUCLEOTIDE SEQUENCE [LARGE SCALE GENOMIC DNA]</scope>
    <source>
        <strain evidence="3 4">SPR</strain>
    </source>
</reference>
<dbReference type="STRING" id="1429043.X474_13130"/>
<evidence type="ECO:0000259" key="2">
    <source>
        <dbReference type="Pfam" id="PF07811"/>
    </source>
</evidence>
<accession>A0A0D2HTG8</accession>
<dbReference type="Pfam" id="PF07811">
    <property type="entry name" value="TadE"/>
    <property type="match status" value="1"/>
</dbReference>
<dbReference type="OrthoDB" id="6165442at2"/>
<organism evidence="3 4">
    <name type="scientific">Dethiosulfatarculus sandiegensis</name>
    <dbReference type="NCBI Taxonomy" id="1429043"/>
    <lineage>
        <taxon>Bacteria</taxon>
        <taxon>Pseudomonadati</taxon>
        <taxon>Thermodesulfobacteriota</taxon>
        <taxon>Desulfarculia</taxon>
        <taxon>Desulfarculales</taxon>
        <taxon>Desulfarculaceae</taxon>
        <taxon>Dethiosulfatarculus</taxon>
    </lineage>
</organism>
<keyword evidence="1" id="KW-1133">Transmembrane helix</keyword>
<sequence length="137" mass="14870">MTKLLRKLKSERGTVAVEFALFLPVLLMVVFSIIELGNAWYSKQMLINASREGARYTSLYSENDITESEVVAQVQNQLTGSGYPYSYSIAVSGVNGASGDPVSVTIDSPYQFPVLGALVSNLQGSITLTATTVMRHE</sequence>
<keyword evidence="1" id="KW-0812">Transmembrane</keyword>
<keyword evidence="1" id="KW-0472">Membrane</keyword>
<feature type="domain" description="TadE-like" evidence="2">
    <location>
        <begin position="13"/>
        <end position="55"/>
    </location>
</feature>
<evidence type="ECO:0000313" key="4">
    <source>
        <dbReference type="Proteomes" id="UP000032233"/>
    </source>
</evidence>
<feature type="transmembrane region" description="Helical" evidence="1">
    <location>
        <begin position="20"/>
        <end position="41"/>
    </location>
</feature>
<dbReference type="AlphaFoldDB" id="A0A0D2HTG8"/>
<proteinExistence type="predicted"/>
<dbReference type="RefSeq" id="WP_044349007.1">
    <property type="nucleotide sequence ID" value="NZ_AZAC01000014.1"/>
</dbReference>
<dbReference type="InterPro" id="IPR012495">
    <property type="entry name" value="TadE-like_dom"/>
</dbReference>
<evidence type="ECO:0000256" key="1">
    <source>
        <dbReference type="SAM" id="Phobius"/>
    </source>
</evidence>
<evidence type="ECO:0000313" key="3">
    <source>
        <dbReference type="EMBL" id="KIX13803.1"/>
    </source>
</evidence>
<keyword evidence="4" id="KW-1185">Reference proteome</keyword>
<dbReference type="InParanoid" id="A0A0D2HTG8"/>
<dbReference type="EMBL" id="AZAC01000014">
    <property type="protein sequence ID" value="KIX13803.1"/>
    <property type="molecule type" value="Genomic_DNA"/>
</dbReference>
<dbReference type="Proteomes" id="UP000032233">
    <property type="component" value="Unassembled WGS sequence"/>
</dbReference>
<protein>
    <submittedName>
        <fullName evidence="3">Pilus assembly protein TadE</fullName>
    </submittedName>
</protein>
<comment type="caution">
    <text evidence="3">The sequence shown here is derived from an EMBL/GenBank/DDBJ whole genome shotgun (WGS) entry which is preliminary data.</text>
</comment>
<name>A0A0D2HTG8_9BACT</name>